<dbReference type="GO" id="GO:0020037">
    <property type="term" value="F:heme binding"/>
    <property type="evidence" value="ECO:0007669"/>
    <property type="project" value="InterPro"/>
</dbReference>
<dbReference type="InterPro" id="IPR017972">
    <property type="entry name" value="Cyt_P450_CS"/>
</dbReference>
<keyword evidence="6 10" id="KW-0560">Oxidoreductase</keyword>
<keyword evidence="5 9" id="KW-0479">Metal-binding</keyword>
<sequence>QYKNKLKVERSFRDPSLHLPVKHGIIEGFRIGGVVMLTRQCPILVLARRCNSNIGGGAQPFHAIPGPKSFPLIGNIWRYLPLVGDYNINDLSSNATFNRQRYGPIVREQITSKHVILHLFDPQDIESFFRQDGVHPHRRSHRALLKFRHDNPKRYNDGGIFPENGPNWLRLRNLFNQYLMKKPSINSRLGLLDGITTRSIASLESPSIVIEDFAIFLYKWTMRCALATFLDYDWASMPEERTIEKLLNSSDDLLAAIAGTEINSERWFKQPDKCPYFNKLTKAEDFTYAFVSERIEHLLATNSFNERSFLRDWLVCDKLDRKDVIAFVLDCLLASIHTTAYTTTFLLENISRQLDVQDRLELMREIRKNAPSMGAEMRDSLFQSMPLLRDCLKETLRLHPVSIGTGRLTQSEMIISNFHVPRNVMVILHNQNVCRQVAYYASPLKYCPKRWAQYRAQSRDERPSRFAWLPFGFGARACIGQHLANTQIQILAIRLLQNFDIEFFGDIKTETSLVHCLDGKIMVKLTPVDSNKSTQY</sequence>
<evidence type="ECO:0000256" key="1">
    <source>
        <dbReference type="ARBA" id="ARBA00001971"/>
    </source>
</evidence>
<dbReference type="GO" id="GO:0016705">
    <property type="term" value="F:oxidoreductase activity, acting on paired donors, with incorporation or reduction of molecular oxygen"/>
    <property type="evidence" value="ECO:0007669"/>
    <property type="project" value="InterPro"/>
</dbReference>
<comment type="cofactor">
    <cofactor evidence="1 9">
        <name>heme</name>
        <dbReference type="ChEBI" id="CHEBI:30413"/>
    </cofactor>
</comment>
<dbReference type="PANTHER" id="PTHR24279">
    <property type="entry name" value="CYTOCHROME P450"/>
    <property type="match status" value="1"/>
</dbReference>
<comment type="caution">
    <text evidence="11">The sequence shown here is derived from an EMBL/GenBank/DDBJ whole genome shotgun (WGS) entry which is preliminary data.</text>
</comment>
<evidence type="ECO:0000256" key="2">
    <source>
        <dbReference type="ARBA" id="ARBA00004167"/>
    </source>
</evidence>
<dbReference type="GO" id="GO:0016020">
    <property type="term" value="C:membrane"/>
    <property type="evidence" value="ECO:0007669"/>
    <property type="project" value="UniProtKB-SubCell"/>
</dbReference>
<protein>
    <submittedName>
        <fullName evidence="11">Cytochrome P450 302a1, mitochondrial-like</fullName>
    </submittedName>
</protein>
<evidence type="ECO:0000313" key="11">
    <source>
        <dbReference type="EMBL" id="CAA3006521.1"/>
    </source>
</evidence>
<name>A0A8S0TME6_OLEEU</name>
<evidence type="ECO:0000256" key="4">
    <source>
        <dbReference type="ARBA" id="ARBA00022617"/>
    </source>
</evidence>
<comment type="subcellular location">
    <subcellularLocation>
        <location evidence="2">Membrane</location>
        <topology evidence="2">Single-pass membrane protein</topology>
    </subcellularLocation>
</comment>
<evidence type="ECO:0000256" key="6">
    <source>
        <dbReference type="ARBA" id="ARBA00023002"/>
    </source>
</evidence>
<evidence type="ECO:0000256" key="9">
    <source>
        <dbReference type="PIRSR" id="PIRSR602401-1"/>
    </source>
</evidence>
<dbReference type="GO" id="GO:0004497">
    <property type="term" value="F:monooxygenase activity"/>
    <property type="evidence" value="ECO:0007669"/>
    <property type="project" value="UniProtKB-KW"/>
</dbReference>
<dbReference type="PRINTS" id="PR00463">
    <property type="entry name" value="EP450I"/>
</dbReference>
<dbReference type="OrthoDB" id="442633at2759"/>
<dbReference type="PROSITE" id="PS00086">
    <property type="entry name" value="CYTOCHROME_P450"/>
    <property type="match status" value="1"/>
</dbReference>
<keyword evidence="7 9" id="KW-0408">Iron</keyword>
<dbReference type="Pfam" id="PF00067">
    <property type="entry name" value="p450"/>
    <property type="match status" value="1"/>
</dbReference>
<accession>A0A8S0TME6</accession>
<dbReference type="Gramene" id="OE9A007304T1">
    <property type="protein sequence ID" value="OE9A007304C1"/>
    <property type="gene ID" value="OE9A007304"/>
</dbReference>
<evidence type="ECO:0000256" key="8">
    <source>
        <dbReference type="ARBA" id="ARBA00023033"/>
    </source>
</evidence>
<dbReference type="InterPro" id="IPR001128">
    <property type="entry name" value="Cyt_P450"/>
</dbReference>
<dbReference type="Gene3D" id="1.10.630.10">
    <property type="entry name" value="Cytochrome P450"/>
    <property type="match status" value="1"/>
</dbReference>
<dbReference type="PANTHER" id="PTHR24279:SF120">
    <property type="entry name" value="CYTOCHROME P450"/>
    <property type="match status" value="1"/>
</dbReference>
<dbReference type="EMBL" id="CACTIH010007260">
    <property type="protein sequence ID" value="CAA3006521.1"/>
    <property type="molecule type" value="Genomic_DNA"/>
</dbReference>
<keyword evidence="12" id="KW-1185">Reference proteome</keyword>
<dbReference type="AlphaFoldDB" id="A0A8S0TME6"/>
<dbReference type="GO" id="GO:0005506">
    <property type="term" value="F:iron ion binding"/>
    <property type="evidence" value="ECO:0007669"/>
    <property type="project" value="InterPro"/>
</dbReference>
<dbReference type="InterPro" id="IPR002401">
    <property type="entry name" value="Cyt_P450_E_grp-I"/>
</dbReference>
<evidence type="ECO:0000256" key="3">
    <source>
        <dbReference type="ARBA" id="ARBA00010617"/>
    </source>
</evidence>
<proteinExistence type="inferred from homology"/>
<comment type="similarity">
    <text evidence="3 10">Belongs to the cytochrome P450 family.</text>
</comment>
<evidence type="ECO:0000256" key="5">
    <source>
        <dbReference type="ARBA" id="ARBA00022723"/>
    </source>
</evidence>
<dbReference type="PRINTS" id="PR00385">
    <property type="entry name" value="P450"/>
</dbReference>
<keyword evidence="8 10" id="KW-0503">Monooxygenase</keyword>
<organism evidence="11 12">
    <name type="scientific">Olea europaea subsp. europaea</name>
    <dbReference type="NCBI Taxonomy" id="158383"/>
    <lineage>
        <taxon>Eukaryota</taxon>
        <taxon>Viridiplantae</taxon>
        <taxon>Streptophyta</taxon>
        <taxon>Embryophyta</taxon>
        <taxon>Tracheophyta</taxon>
        <taxon>Spermatophyta</taxon>
        <taxon>Magnoliopsida</taxon>
        <taxon>eudicotyledons</taxon>
        <taxon>Gunneridae</taxon>
        <taxon>Pentapetalae</taxon>
        <taxon>asterids</taxon>
        <taxon>lamiids</taxon>
        <taxon>Lamiales</taxon>
        <taxon>Oleaceae</taxon>
        <taxon>Oleeae</taxon>
        <taxon>Olea</taxon>
    </lineage>
</organism>
<feature type="binding site" description="axial binding residue" evidence="9">
    <location>
        <position position="478"/>
    </location>
    <ligand>
        <name>heme</name>
        <dbReference type="ChEBI" id="CHEBI:30413"/>
    </ligand>
    <ligandPart>
        <name>Fe</name>
        <dbReference type="ChEBI" id="CHEBI:18248"/>
    </ligandPart>
</feature>
<evidence type="ECO:0000256" key="7">
    <source>
        <dbReference type="ARBA" id="ARBA00023004"/>
    </source>
</evidence>
<gene>
    <name evidence="11" type="ORF">OLEA9_A007304</name>
</gene>
<evidence type="ECO:0000256" key="10">
    <source>
        <dbReference type="RuleBase" id="RU000461"/>
    </source>
</evidence>
<dbReference type="Proteomes" id="UP000594638">
    <property type="component" value="Unassembled WGS sequence"/>
</dbReference>
<feature type="non-terminal residue" evidence="11">
    <location>
        <position position="1"/>
    </location>
</feature>
<reference evidence="11 12" key="1">
    <citation type="submission" date="2019-12" db="EMBL/GenBank/DDBJ databases">
        <authorList>
            <person name="Alioto T."/>
            <person name="Alioto T."/>
            <person name="Gomez Garrido J."/>
        </authorList>
    </citation>
    <scope>NUCLEOTIDE SEQUENCE [LARGE SCALE GENOMIC DNA]</scope>
</reference>
<dbReference type="InterPro" id="IPR036396">
    <property type="entry name" value="Cyt_P450_sf"/>
</dbReference>
<dbReference type="SUPFAM" id="SSF48264">
    <property type="entry name" value="Cytochrome P450"/>
    <property type="match status" value="1"/>
</dbReference>
<dbReference type="InterPro" id="IPR050479">
    <property type="entry name" value="CYP11_CYP27_families"/>
</dbReference>
<keyword evidence="4 9" id="KW-0349">Heme</keyword>
<evidence type="ECO:0000313" key="12">
    <source>
        <dbReference type="Proteomes" id="UP000594638"/>
    </source>
</evidence>